<dbReference type="Proteomes" id="UP000297729">
    <property type="component" value="Unassembled WGS sequence"/>
</dbReference>
<protein>
    <submittedName>
        <fullName evidence="1">Uncharacterized protein</fullName>
    </submittedName>
</protein>
<dbReference type="AlphaFoldDB" id="A0A4Y9SVX7"/>
<name>A0A4Y9SVX7_9BURK</name>
<evidence type="ECO:0000313" key="1">
    <source>
        <dbReference type="EMBL" id="TFW30946.1"/>
    </source>
</evidence>
<reference evidence="1 2" key="1">
    <citation type="submission" date="2019-03" db="EMBL/GenBank/DDBJ databases">
        <title>Draft Genome Sequence of Duganella callidus sp. nov., a Novel Duganella Species Isolated from Cultivated Soil.</title>
        <authorList>
            <person name="Raths R."/>
            <person name="Peta V."/>
            <person name="Bucking H."/>
        </authorList>
    </citation>
    <scope>NUCLEOTIDE SEQUENCE [LARGE SCALE GENOMIC DNA]</scope>
    <source>
        <strain evidence="1 2">DN04</strain>
    </source>
</reference>
<gene>
    <name evidence="1" type="ORF">E4L98_01375</name>
</gene>
<organism evidence="1 2">
    <name type="scientific">Duganella callida</name>
    <dbReference type="NCBI Taxonomy" id="2561932"/>
    <lineage>
        <taxon>Bacteria</taxon>
        <taxon>Pseudomonadati</taxon>
        <taxon>Pseudomonadota</taxon>
        <taxon>Betaproteobacteria</taxon>
        <taxon>Burkholderiales</taxon>
        <taxon>Oxalobacteraceae</taxon>
        <taxon>Telluria group</taxon>
        <taxon>Duganella</taxon>
    </lineage>
</organism>
<dbReference type="OrthoDB" id="8776443at2"/>
<evidence type="ECO:0000313" key="2">
    <source>
        <dbReference type="Proteomes" id="UP000297729"/>
    </source>
</evidence>
<accession>A0A4Y9SVX7</accession>
<keyword evidence="2" id="KW-1185">Reference proteome</keyword>
<sequence length="180" mass="20590">MMPIPIGSSTRRLVASVQKLEATLASAGLPRFVARLPVCWLSWHYCRLLDQKIERIRRIRKKFERWWPAIRDISEGGKARREMLDLDRSMRDDIEYTKSTMLELRDYCVDIGRMFEQLGYESARLKRRQAVFMELLESSCAAASKMQDALTRHDDAVLALLRADAAENAASRAAATAVQA</sequence>
<comment type="caution">
    <text evidence="1">The sequence shown here is derived from an EMBL/GenBank/DDBJ whole genome shotgun (WGS) entry which is preliminary data.</text>
</comment>
<proteinExistence type="predicted"/>
<dbReference type="EMBL" id="SPVG01000014">
    <property type="protein sequence ID" value="TFW30946.1"/>
    <property type="molecule type" value="Genomic_DNA"/>
</dbReference>